<accession>A0ABD0UXB3</accession>
<evidence type="ECO:0000313" key="1">
    <source>
        <dbReference type="EMBL" id="KAL0917309.1"/>
    </source>
</evidence>
<protein>
    <submittedName>
        <fullName evidence="1">Uncharacterized protein</fullName>
    </submittedName>
</protein>
<gene>
    <name evidence="1" type="ORF">M5K25_012364</name>
</gene>
<dbReference type="Proteomes" id="UP001552299">
    <property type="component" value="Unassembled WGS sequence"/>
</dbReference>
<proteinExistence type="predicted"/>
<keyword evidence="2" id="KW-1185">Reference proteome</keyword>
<dbReference type="AlphaFoldDB" id="A0ABD0UXB3"/>
<dbReference type="EMBL" id="JANQDX010000010">
    <property type="protein sequence ID" value="KAL0917309.1"/>
    <property type="molecule type" value="Genomic_DNA"/>
</dbReference>
<comment type="caution">
    <text evidence="1">The sequence shown here is derived from an EMBL/GenBank/DDBJ whole genome shotgun (WGS) entry which is preliminary data.</text>
</comment>
<evidence type="ECO:0000313" key="2">
    <source>
        <dbReference type="Proteomes" id="UP001552299"/>
    </source>
</evidence>
<name>A0ABD0UXB3_DENTH</name>
<organism evidence="1 2">
    <name type="scientific">Dendrobium thyrsiflorum</name>
    <name type="common">Pinecone-like raceme dendrobium</name>
    <name type="synonym">Orchid</name>
    <dbReference type="NCBI Taxonomy" id="117978"/>
    <lineage>
        <taxon>Eukaryota</taxon>
        <taxon>Viridiplantae</taxon>
        <taxon>Streptophyta</taxon>
        <taxon>Embryophyta</taxon>
        <taxon>Tracheophyta</taxon>
        <taxon>Spermatophyta</taxon>
        <taxon>Magnoliopsida</taxon>
        <taxon>Liliopsida</taxon>
        <taxon>Asparagales</taxon>
        <taxon>Orchidaceae</taxon>
        <taxon>Epidendroideae</taxon>
        <taxon>Malaxideae</taxon>
        <taxon>Dendrobiinae</taxon>
        <taxon>Dendrobium</taxon>
    </lineage>
</organism>
<reference evidence="1 2" key="1">
    <citation type="journal article" date="2024" name="Plant Biotechnol. J.">
        <title>Dendrobium thyrsiflorum genome and its molecular insights into genes involved in important horticultural traits.</title>
        <authorList>
            <person name="Chen B."/>
            <person name="Wang J.Y."/>
            <person name="Zheng P.J."/>
            <person name="Li K.L."/>
            <person name="Liang Y.M."/>
            <person name="Chen X.F."/>
            <person name="Zhang C."/>
            <person name="Zhao X."/>
            <person name="He X."/>
            <person name="Zhang G.Q."/>
            <person name="Liu Z.J."/>
            <person name="Xu Q."/>
        </authorList>
    </citation>
    <scope>NUCLEOTIDE SEQUENCE [LARGE SCALE GENOMIC DNA]</scope>
    <source>
        <strain evidence="1">GZMU011</strain>
    </source>
</reference>
<sequence>MTLKISPIISTGTQSIPVVVKSFSISGNDLLSYHLRHQLYPVMTIATNSKVFENGDRIACRASAAQHPKGNSQLLTVSNSLLRPLLADVGRYHGAPRNHVWLRHIVKHIACVVNASRAQIRSN</sequence>